<evidence type="ECO:0000313" key="11">
    <source>
        <dbReference type="EMBL" id="KKM83743.1"/>
    </source>
</evidence>
<evidence type="ECO:0000259" key="10">
    <source>
        <dbReference type="Pfam" id="PF18072"/>
    </source>
</evidence>
<dbReference type="Pfam" id="PF18072">
    <property type="entry name" value="FGAR-AT_linker"/>
    <property type="match status" value="1"/>
</dbReference>
<feature type="domain" description="Phosphoribosylformylglycinamidine synthase linker" evidence="10">
    <location>
        <begin position="12"/>
        <end position="50"/>
    </location>
</feature>
<organism evidence="11">
    <name type="scientific">marine sediment metagenome</name>
    <dbReference type="NCBI Taxonomy" id="412755"/>
    <lineage>
        <taxon>unclassified sequences</taxon>
        <taxon>metagenomes</taxon>
        <taxon>ecological metagenomes</taxon>
    </lineage>
</organism>
<dbReference type="FunFam" id="3.30.1330.10:FF:000004">
    <property type="entry name" value="Phosphoribosylformylglycinamidine synthase subunit PurL"/>
    <property type="match status" value="1"/>
</dbReference>
<keyword evidence="4" id="KW-0547">Nucleotide-binding</keyword>
<dbReference type="Pfam" id="PF00586">
    <property type="entry name" value="AIRS"/>
    <property type="match status" value="2"/>
</dbReference>
<evidence type="ECO:0000259" key="8">
    <source>
        <dbReference type="Pfam" id="PF00586"/>
    </source>
</evidence>
<dbReference type="SUPFAM" id="SSF55326">
    <property type="entry name" value="PurM N-terminal domain-like"/>
    <property type="match status" value="2"/>
</dbReference>
<keyword evidence="5" id="KW-0658">Purine biosynthesis</keyword>
<dbReference type="GO" id="GO:0004642">
    <property type="term" value="F:phosphoribosylformylglycinamidine synthase activity"/>
    <property type="evidence" value="ECO:0007669"/>
    <property type="project" value="InterPro"/>
</dbReference>
<dbReference type="Pfam" id="PF02769">
    <property type="entry name" value="AIRS_C"/>
    <property type="match status" value="2"/>
</dbReference>
<dbReference type="Gene3D" id="3.90.650.10">
    <property type="entry name" value="PurM-like C-terminal domain"/>
    <property type="match status" value="2"/>
</dbReference>
<evidence type="ECO:0000256" key="6">
    <source>
        <dbReference type="ARBA" id="ARBA00022840"/>
    </source>
</evidence>
<dbReference type="GO" id="GO:0006189">
    <property type="term" value="P:'de novo' IMP biosynthetic process"/>
    <property type="evidence" value="ECO:0007669"/>
    <property type="project" value="InterPro"/>
</dbReference>
<dbReference type="GO" id="GO:0005524">
    <property type="term" value="F:ATP binding"/>
    <property type="evidence" value="ECO:0007669"/>
    <property type="project" value="UniProtKB-KW"/>
</dbReference>
<comment type="caution">
    <text evidence="11">The sequence shown here is derived from an EMBL/GenBank/DDBJ whole genome shotgun (WGS) entry which is preliminary data.</text>
</comment>
<dbReference type="EMBL" id="LAZR01007669">
    <property type="protein sequence ID" value="KKM83743.1"/>
    <property type="molecule type" value="Genomic_DNA"/>
</dbReference>
<dbReference type="NCBIfam" id="TIGR01736">
    <property type="entry name" value="FGAM_synth_II"/>
    <property type="match status" value="1"/>
</dbReference>
<dbReference type="NCBIfam" id="NF002290">
    <property type="entry name" value="PRK01213.1"/>
    <property type="match status" value="1"/>
</dbReference>
<sequence>MTKINLEGNDIEVQLTEHEYEEIKKRLKRDPTITELGCYEVMYSEHCSYKSSRPKLKLFENAEENYDYVLAGPGQDAGVIDIGDGYALAFRIESHNHPSAIEPYHGAATGIGGIIRDILCMGVRPIALLDPLRFGPLKNNSHSQWLFKYVVKGIADYGNCTGIPTIGGEVEFDRSFQNNCIVNVACIGLGTIEDFKHSPSRAYNPGDYVVLMGGSTGRDGIHGVTFASRTLTEMSEADRPAVQIGDPFTKKMIIEATLEAVKTGYVRGLKDLGGGGLTCGTSELTGDGNTGASLDLRKVFTREPGMNPYEIMLSESQERMVFIIKPEGLDIVLDIFKKFEMNFAVLGRTDDSKVLKVFDGDDLVVNIPSKALSESPTFKREEKRPTYLNKLISQVTPEQCLRLDEIIYELIASENICSKKWIYRQYDFEVGIRSVIKCGDGDSGVLRIIGTEKFIAASVGVNSKHCYLDPYEGAKGGLVEVCGNVIANGAMPMAMVNCCNFGNPEIPESFWYFSKAVEGMNDFCRALRIPIIGGNVSFYNEDDVTHTAIKATPQIMIVGIIEGQKNLITLPFKHAGNHIFLIGDTKAELGGSEYHSVIYDLDGGIPPKVDEMKIKATWDFIFELYENKFIKANHDVNKGGFIITIAEMCFKNNLGAKLNLTNCYNGTLRDDELLFSESNGRFIIETDPRDDNKIHEISKKHGVKAEKIGGLVNEPKIYIQGLRTQSFELDVIMLKNKYESTIPNLMDS</sequence>
<dbReference type="PIRSF" id="PIRSF001587">
    <property type="entry name" value="FGAM_synthase_II"/>
    <property type="match status" value="1"/>
</dbReference>
<gene>
    <name evidence="11" type="ORF">LCGC14_1306210</name>
</gene>
<keyword evidence="6" id="KW-0067">ATP-binding</keyword>
<proteinExistence type="inferred from homology"/>
<evidence type="ECO:0000256" key="1">
    <source>
        <dbReference type="ARBA" id="ARBA00022490"/>
    </source>
</evidence>
<dbReference type="GO" id="GO:0046872">
    <property type="term" value="F:metal ion binding"/>
    <property type="evidence" value="ECO:0007669"/>
    <property type="project" value="UniProtKB-KW"/>
</dbReference>
<dbReference type="InterPro" id="IPR036676">
    <property type="entry name" value="PurM-like_C_sf"/>
</dbReference>
<accession>A0A0F9KP91</accession>
<dbReference type="InterPro" id="IPR016188">
    <property type="entry name" value="PurM-like_N"/>
</dbReference>
<reference evidence="11" key="1">
    <citation type="journal article" date="2015" name="Nature">
        <title>Complex archaea that bridge the gap between prokaryotes and eukaryotes.</title>
        <authorList>
            <person name="Spang A."/>
            <person name="Saw J.H."/>
            <person name="Jorgensen S.L."/>
            <person name="Zaremba-Niedzwiedzka K."/>
            <person name="Martijn J."/>
            <person name="Lind A.E."/>
            <person name="van Eijk R."/>
            <person name="Schleper C."/>
            <person name="Guy L."/>
            <person name="Ettema T.J."/>
        </authorList>
    </citation>
    <scope>NUCLEOTIDE SEQUENCE</scope>
</reference>
<evidence type="ECO:0000259" key="9">
    <source>
        <dbReference type="Pfam" id="PF02769"/>
    </source>
</evidence>
<keyword evidence="2" id="KW-0436">Ligase</keyword>
<evidence type="ECO:0000256" key="5">
    <source>
        <dbReference type="ARBA" id="ARBA00022755"/>
    </source>
</evidence>
<dbReference type="InterPro" id="IPR010918">
    <property type="entry name" value="PurM-like_C_dom"/>
</dbReference>
<feature type="domain" description="PurM-like C-terminal" evidence="9">
    <location>
        <begin position="575"/>
        <end position="719"/>
    </location>
</feature>
<keyword evidence="1" id="KW-0963">Cytoplasm</keyword>
<feature type="domain" description="PurM-like C-terminal" evidence="9">
    <location>
        <begin position="205"/>
        <end position="358"/>
    </location>
</feature>
<dbReference type="PANTHER" id="PTHR43555:SF1">
    <property type="entry name" value="PHOSPHORIBOSYLFORMYLGLYCINAMIDINE SYNTHASE SUBUNIT PURL"/>
    <property type="match status" value="1"/>
</dbReference>
<dbReference type="CDD" id="cd02204">
    <property type="entry name" value="PurL_repeat2"/>
    <property type="match status" value="1"/>
</dbReference>
<dbReference type="InterPro" id="IPR010074">
    <property type="entry name" value="PRibForGlyAmidine_synth_PurL"/>
</dbReference>
<dbReference type="InterPro" id="IPR036921">
    <property type="entry name" value="PurM-like_N_sf"/>
</dbReference>
<feature type="domain" description="PurM-like N-terminal" evidence="8">
    <location>
        <begin position="74"/>
        <end position="189"/>
    </location>
</feature>
<evidence type="ECO:0000256" key="2">
    <source>
        <dbReference type="ARBA" id="ARBA00022598"/>
    </source>
</evidence>
<dbReference type="Gene3D" id="3.30.1330.10">
    <property type="entry name" value="PurM-like, N-terminal domain"/>
    <property type="match status" value="2"/>
</dbReference>
<protein>
    <recommendedName>
        <fullName evidence="12">PurM-like C-terminal domain-containing protein</fullName>
    </recommendedName>
</protein>
<dbReference type="SUPFAM" id="SSF56042">
    <property type="entry name" value="PurM C-terminal domain-like"/>
    <property type="match status" value="2"/>
</dbReference>
<evidence type="ECO:0000256" key="3">
    <source>
        <dbReference type="ARBA" id="ARBA00022723"/>
    </source>
</evidence>
<evidence type="ECO:0000256" key="7">
    <source>
        <dbReference type="ARBA" id="ARBA00022842"/>
    </source>
</evidence>
<keyword evidence="7" id="KW-0460">Magnesium</keyword>
<name>A0A0F9KP91_9ZZZZ</name>
<dbReference type="AlphaFoldDB" id="A0A0F9KP91"/>
<feature type="domain" description="PurM-like N-terminal" evidence="8">
    <location>
        <begin position="442"/>
        <end position="561"/>
    </location>
</feature>
<evidence type="ECO:0000256" key="4">
    <source>
        <dbReference type="ARBA" id="ARBA00022741"/>
    </source>
</evidence>
<dbReference type="PANTHER" id="PTHR43555">
    <property type="entry name" value="PHOSPHORIBOSYLFORMYLGLYCINAMIDINE SYNTHASE SUBUNIT PURL"/>
    <property type="match status" value="1"/>
</dbReference>
<dbReference type="HAMAP" id="MF_00420">
    <property type="entry name" value="PurL_2"/>
    <property type="match status" value="1"/>
</dbReference>
<evidence type="ECO:0008006" key="12">
    <source>
        <dbReference type="Google" id="ProtNLM"/>
    </source>
</evidence>
<dbReference type="CDD" id="cd02203">
    <property type="entry name" value="PurL_repeat1"/>
    <property type="match status" value="1"/>
</dbReference>
<dbReference type="InterPro" id="IPR041609">
    <property type="entry name" value="PurL_linker"/>
</dbReference>
<keyword evidence="3" id="KW-0479">Metal-binding</keyword>